<dbReference type="Proteomes" id="UP001499852">
    <property type="component" value="Unassembled WGS sequence"/>
</dbReference>
<reference evidence="6" key="1">
    <citation type="journal article" date="2019" name="Int. J. Syst. Evol. Microbiol.">
        <title>The Global Catalogue of Microorganisms (GCM) 10K type strain sequencing project: providing services to taxonomists for standard genome sequencing and annotation.</title>
        <authorList>
            <consortium name="The Broad Institute Genomics Platform"/>
            <consortium name="The Broad Institute Genome Sequencing Center for Infectious Disease"/>
            <person name="Wu L."/>
            <person name="Ma J."/>
        </authorList>
    </citation>
    <scope>NUCLEOTIDE SEQUENCE [LARGE SCALE GENOMIC DNA]</scope>
    <source>
        <strain evidence="6">JCM 18053</strain>
    </source>
</reference>
<dbReference type="InterPro" id="IPR009003">
    <property type="entry name" value="Peptidase_S1_PA"/>
</dbReference>
<proteinExistence type="inferred from homology"/>
<dbReference type="InterPro" id="IPR043504">
    <property type="entry name" value="Peptidase_S1_PA_chymotrypsin"/>
</dbReference>
<dbReference type="InterPro" id="IPR001940">
    <property type="entry name" value="Peptidase_S1C"/>
</dbReference>
<evidence type="ECO:0000256" key="3">
    <source>
        <dbReference type="ARBA" id="ARBA00022801"/>
    </source>
</evidence>
<keyword evidence="6" id="KW-1185">Reference proteome</keyword>
<name>A0ABP9PC66_9BACT</name>
<protein>
    <recommendedName>
        <fullName evidence="7">Trypsin-like peptidase</fullName>
    </recommendedName>
</protein>
<dbReference type="InterPro" id="IPR051201">
    <property type="entry name" value="Chloro_Bact_Ser_Proteases"/>
</dbReference>
<comment type="caution">
    <text evidence="5">The sequence shown here is derived from an EMBL/GenBank/DDBJ whole genome shotgun (WGS) entry which is preliminary data.</text>
</comment>
<organism evidence="5 6">
    <name type="scientific">Prosthecobacter algae</name>
    <dbReference type="NCBI Taxonomy" id="1144682"/>
    <lineage>
        <taxon>Bacteria</taxon>
        <taxon>Pseudomonadati</taxon>
        <taxon>Verrucomicrobiota</taxon>
        <taxon>Verrucomicrobiia</taxon>
        <taxon>Verrucomicrobiales</taxon>
        <taxon>Verrucomicrobiaceae</taxon>
        <taxon>Prosthecobacter</taxon>
    </lineage>
</organism>
<feature type="signal peptide" evidence="4">
    <location>
        <begin position="1"/>
        <end position="23"/>
    </location>
</feature>
<dbReference type="Gene3D" id="2.40.10.10">
    <property type="entry name" value="Trypsin-like serine proteases"/>
    <property type="match status" value="2"/>
</dbReference>
<dbReference type="EMBL" id="BAABIA010000007">
    <property type="protein sequence ID" value="GAA5144210.1"/>
    <property type="molecule type" value="Genomic_DNA"/>
</dbReference>
<dbReference type="PANTHER" id="PTHR43343:SF3">
    <property type="entry name" value="PROTEASE DO-LIKE 8, CHLOROPLASTIC"/>
    <property type="match status" value="1"/>
</dbReference>
<dbReference type="PRINTS" id="PR00834">
    <property type="entry name" value="PROTEASES2C"/>
</dbReference>
<dbReference type="RefSeq" id="WP_345737579.1">
    <property type="nucleotide sequence ID" value="NZ_BAABIA010000007.1"/>
</dbReference>
<evidence type="ECO:0008006" key="7">
    <source>
        <dbReference type="Google" id="ProtNLM"/>
    </source>
</evidence>
<evidence type="ECO:0000313" key="5">
    <source>
        <dbReference type="EMBL" id="GAA5144210.1"/>
    </source>
</evidence>
<dbReference type="Pfam" id="PF13365">
    <property type="entry name" value="Trypsin_2"/>
    <property type="match status" value="1"/>
</dbReference>
<evidence type="ECO:0000256" key="4">
    <source>
        <dbReference type="SAM" id="SignalP"/>
    </source>
</evidence>
<gene>
    <name evidence="5" type="ORF">GCM10023213_33900</name>
</gene>
<evidence type="ECO:0000256" key="2">
    <source>
        <dbReference type="ARBA" id="ARBA00022670"/>
    </source>
</evidence>
<keyword evidence="2" id="KW-0645">Protease</keyword>
<dbReference type="PANTHER" id="PTHR43343">
    <property type="entry name" value="PEPTIDASE S12"/>
    <property type="match status" value="1"/>
</dbReference>
<evidence type="ECO:0000313" key="6">
    <source>
        <dbReference type="Proteomes" id="UP001499852"/>
    </source>
</evidence>
<feature type="chain" id="PRO_5047162694" description="Trypsin-like peptidase" evidence="4">
    <location>
        <begin position="24"/>
        <end position="535"/>
    </location>
</feature>
<dbReference type="SUPFAM" id="SSF50494">
    <property type="entry name" value="Trypsin-like serine proteases"/>
    <property type="match status" value="1"/>
</dbReference>
<evidence type="ECO:0000256" key="1">
    <source>
        <dbReference type="ARBA" id="ARBA00010541"/>
    </source>
</evidence>
<keyword evidence="4" id="KW-0732">Signal</keyword>
<comment type="similarity">
    <text evidence="1">Belongs to the peptidase S1C family.</text>
</comment>
<accession>A0ABP9PC66</accession>
<sequence length="535" mass="57682">MRTALSFAFLCLNLLVLTGLSLGEDLVTSDGRTFKGVRVLKEEADKIKISHSDGISSIPKKMVPAEFFQAHELTPPPEDATMDAKVEMQAKMRLFADQFPTFTTKDGREFKTSEITAIEPNGLKLMAASGIIRIRFLDLPEKYKTALGYDPMAAAEYERAQEAAQAESQEMRQKMSNAASIVDAISSRVRLVLIQNVGKGWMCSGSLLRTVEEEQITSRPGSPLSGPAVIYEKRNVSKTVIVGELDQLMVFGLPIYGTSTVNDSKRVWEGTIYNMGKYEFNTTDGDRLTVEAFHTDRNTSLNFVAKHGVGQLVSSQGEQVVASGTGGVLVGNGTGFAISEDGYIATAYHVVDDATDIQVYVGKKPISAKVVARDRRNDLAILKVDAETQPLPVSDKEPESLGQQLFTIGFPLLDQLGAKPKYTQGSVSGLDGGIYNEKGAFQFSIPIQPGNSGGPVCAEDGTVLGVVASTISTLASGVQNNAVPQNVNFATKSSMLRKLIKTRPEIKTVESLESSDAQAAVVKATYLIMVSSKKG</sequence>
<keyword evidence="3" id="KW-0378">Hydrolase</keyword>